<sequence>MNKDKVDPIKSRPMTVLSEVDNLHTPTPLPREDFNERKKRLEAFKKKKEAEKTKSKTGKVRVPIFEPLRQQPQSGQAVRKPVVKQQVSSDDARYNNSENTNVKQSKSEHPKKGANESQKEATSVDTRSNAQPSQIPASCVTPGRSPRHLGITGKPVRLLAADTDDVQNDKSTIQKIPNSQKRFGRPVDSSIAILAPIKLDSPVTISPQRNANQSSSTSVSTQKNGVETPNTARIMTASRIPRSAESRNQDNEPDRQSSYTPTPKANRVRVIYPVTDKRQIESYTVPSPNAVCVRNPQAIAKDAVQDDIPTPQTPNRLESLARTPRSAVRIANPPSNLSTSKQPIAKDGMQNDIPTTQTPNRLDSLVCTPRSAVRITNPSANRSTSKQLIAKDGMQDDIQTTQTPNRLESVAYTPRSAMRIANPSSNLSTSKQPIAKDEMQNDIPTTQTPNRLESLAYTPRSAVRIANTSSVPSASKIFNDTHELPKSLKWLTDRIEHTPMESTPMRPQTSEMSTQTSPSLMTSLIQENSTCPDQQSEAPGPKRLRSSEKVLMDRPLIMVITDSDTGMIVNMEILVKGFDIAELSKELMNELLLIKPAANNSVQQMVDNLAHTPLATTRHFATPGPLATPSFFKDRLLPIDSGMQTPVSKTVSELQCSDRRFRESELSLVFEYESPGFERYGNEMDTREDVEDAIARLPKPRNFDAIARALEKLSSDEARLSTDTDMKEVKTEETTGSTIMVLTPVKAKRKDREELGVSTVITPVRRSARVHKRFTRDEDMESDGERQIAKLLEDNGYAYVPNPALLVEPPPKKAYRKKDVE</sequence>
<feature type="compositionally biased region" description="Polar residues" evidence="1">
    <location>
        <begin position="333"/>
        <end position="342"/>
    </location>
</feature>
<feature type="region of interest" description="Disordered" evidence="1">
    <location>
        <begin position="330"/>
        <end position="363"/>
    </location>
</feature>
<dbReference type="OrthoDB" id="5600312at2759"/>
<accession>A0A9N8W570</accession>
<feature type="compositionally biased region" description="Polar residues" evidence="1">
    <location>
        <begin position="505"/>
        <end position="518"/>
    </location>
</feature>
<gene>
    <name evidence="2" type="ORF">PBRASI_LOCUS1405</name>
</gene>
<feature type="compositionally biased region" description="Polar residues" evidence="1">
    <location>
        <begin position="203"/>
        <end position="233"/>
    </location>
</feature>
<evidence type="ECO:0000313" key="3">
    <source>
        <dbReference type="Proteomes" id="UP000789739"/>
    </source>
</evidence>
<evidence type="ECO:0000313" key="2">
    <source>
        <dbReference type="EMBL" id="CAG8477673.1"/>
    </source>
</evidence>
<keyword evidence="3" id="KW-1185">Reference proteome</keyword>
<feature type="compositionally biased region" description="Polar residues" evidence="1">
    <location>
        <begin position="85"/>
        <end position="104"/>
    </location>
</feature>
<protein>
    <submittedName>
        <fullName evidence="2">5167_t:CDS:1</fullName>
    </submittedName>
</protein>
<evidence type="ECO:0000256" key="1">
    <source>
        <dbReference type="SAM" id="MobiDB-lite"/>
    </source>
</evidence>
<feature type="compositionally biased region" description="Polar residues" evidence="1">
    <location>
        <begin position="527"/>
        <end position="537"/>
    </location>
</feature>
<feature type="region of interest" description="Disordered" evidence="1">
    <location>
        <begin position="1"/>
        <end position="184"/>
    </location>
</feature>
<dbReference type="Proteomes" id="UP000789739">
    <property type="component" value="Unassembled WGS sequence"/>
</dbReference>
<feature type="compositionally biased region" description="Basic and acidic residues" evidence="1">
    <location>
        <begin position="1"/>
        <end position="10"/>
    </location>
</feature>
<feature type="region of interest" description="Disordered" evidence="1">
    <location>
        <begin position="203"/>
        <end position="268"/>
    </location>
</feature>
<feature type="region of interest" description="Disordered" evidence="1">
    <location>
        <begin position="801"/>
        <end position="821"/>
    </location>
</feature>
<feature type="compositionally biased region" description="Polar residues" evidence="1">
    <location>
        <begin position="169"/>
        <end position="181"/>
    </location>
</feature>
<feature type="compositionally biased region" description="Polar residues" evidence="1">
    <location>
        <begin position="352"/>
        <end position="361"/>
    </location>
</feature>
<proteinExistence type="predicted"/>
<dbReference type="EMBL" id="CAJVPI010000090">
    <property type="protein sequence ID" value="CAG8477673.1"/>
    <property type="molecule type" value="Genomic_DNA"/>
</dbReference>
<feature type="compositionally biased region" description="Basic and acidic residues" evidence="1">
    <location>
        <begin position="242"/>
        <end position="255"/>
    </location>
</feature>
<feature type="compositionally biased region" description="Basic and acidic residues" evidence="1">
    <location>
        <begin position="105"/>
        <end position="119"/>
    </location>
</feature>
<feature type="compositionally biased region" description="Polar residues" evidence="1">
    <location>
        <begin position="120"/>
        <end position="136"/>
    </location>
</feature>
<dbReference type="AlphaFoldDB" id="A0A9N8W570"/>
<feature type="region of interest" description="Disordered" evidence="1">
    <location>
        <begin position="499"/>
        <end position="518"/>
    </location>
</feature>
<reference evidence="2" key="1">
    <citation type="submission" date="2021-06" db="EMBL/GenBank/DDBJ databases">
        <authorList>
            <person name="Kallberg Y."/>
            <person name="Tangrot J."/>
            <person name="Rosling A."/>
        </authorList>
    </citation>
    <scope>NUCLEOTIDE SEQUENCE</scope>
    <source>
        <strain evidence="2">BR232B</strain>
    </source>
</reference>
<comment type="caution">
    <text evidence="2">The sequence shown here is derived from an EMBL/GenBank/DDBJ whole genome shotgun (WGS) entry which is preliminary data.</text>
</comment>
<feature type="compositionally biased region" description="Basic and acidic residues" evidence="1">
    <location>
        <begin position="30"/>
        <end position="54"/>
    </location>
</feature>
<feature type="region of interest" description="Disordered" evidence="1">
    <location>
        <begin position="527"/>
        <end position="547"/>
    </location>
</feature>
<name>A0A9N8W570_9GLOM</name>
<organism evidence="2 3">
    <name type="scientific">Paraglomus brasilianum</name>
    <dbReference type="NCBI Taxonomy" id="144538"/>
    <lineage>
        <taxon>Eukaryota</taxon>
        <taxon>Fungi</taxon>
        <taxon>Fungi incertae sedis</taxon>
        <taxon>Mucoromycota</taxon>
        <taxon>Glomeromycotina</taxon>
        <taxon>Glomeromycetes</taxon>
        <taxon>Paraglomerales</taxon>
        <taxon>Paraglomeraceae</taxon>
        <taxon>Paraglomus</taxon>
    </lineage>
</organism>